<evidence type="ECO:0000313" key="1">
    <source>
        <dbReference type="EMBL" id="KAG8000546.1"/>
    </source>
</evidence>
<dbReference type="Proteomes" id="UP000805704">
    <property type="component" value="Chromosome 8"/>
</dbReference>
<sequence>MLLEIFMIRLRLLSRAVFSLNSANQTASMKWIFCTDARVHRTSKSPHFAAPPTSNQKLQLHVPSGQSSLGLKEFQSPSDITPSEPEPRAMTHLAYQPLLPTGNKYLQQKWDTASYELHRGKVKSAKPTINTTPPKTYSHLTLRLKKQKLEEEWVKKTQKENNMLMEKISHIMRTTGGVDNRNDYERKSLGKEKRQLELLRITKENQMILDRLSQCRPHYNVRSWHEDWLKTLKEHVKDTKKCSDQDQKISTDATTHKPESNKASGKETTEGNEEGREPSEKEGTGTEIQQNTATSAAPEPDVPEKSVSPGPPENPAADKTSNTNEAFLTSHGESETNTVTHDTASPAEK</sequence>
<protein>
    <submittedName>
        <fullName evidence="1">Uncharacterized protein</fullName>
    </submittedName>
</protein>
<gene>
    <name evidence="1" type="ORF">GBF38_016942</name>
</gene>
<accession>A0ACB7EI72</accession>
<reference evidence="1" key="1">
    <citation type="submission" date="2020-04" db="EMBL/GenBank/DDBJ databases">
        <title>A chromosome-scale assembly and high-density genetic map of the yellow drum (Nibea albiflora) genome.</title>
        <authorList>
            <person name="Xu D."/>
            <person name="Zhang W."/>
            <person name="Chen R."/>
            <person name="Tan P."/>
            <person name="Wang L."/>
            <person name="Song H."/>
            <person name="Tian L."/>
            <person name="Zhu Q."/>
            <person name="Wang B."/>
        </authorList>
    </citation>
    <scope>NUCLEOTIDE SEQUENCE</scope>
    <source>
        <strain evidence="1">ZJHYS-2018</strain>
    </source>
</reference>
<name>A0ACB7EI72_NIBAL</name>
<keyword evidence="2" id="KW-1185">Reference proteome</keyword>
<comment type="caution">
    <text evidence="1">The sequence shown here is derived from an EMBL/GenBank/DDBJ whole genome shotgun (WGS) entry which is preliminary data.</text>
</comment>
<organism evidence="1 2">
    <name type="scientific">Nibea albiflora</name>
    <name type="common">Yellow drum</name>
    <name type="synonym">Corvina albiflora</name>
    <dbReference type="NCBI Taxonomy" id="240163"/>
    <lineage>
        <taxon>Eukaryota</taxon>
        <taxon>Metazoa</taxon>
        <taxon>Chordata</taxon>
        <taxon>Craniata</taxon>
        <taxon>Vertebrata</taxon>
        <taxon>Euteleostomi</taxon>
        <taxon>Actinopterygii</taxon>
        <taxon>Neopterygii</taxon>
        <taxon>Teleostei</taxon>
        <taxon>Neoteleostei</taxon>
        <taxon>Acanthomorphata</taxon>
        <taxon>Eupercaria</taxon>
        <taxon>Sciaenidae</taxon>
        <taxon>Nibea</taxon>
    </lineage>
</organism>
<proteinExistence type="predicted"/>
<dbReference type="EMBL" id="CM024796">
    <property type="protein sequence ID" value="KAG8000546.1"/>
    <property type="molecule type" value="Genomic_DNA"/>
</dbReference>
<evidence type="ECO:0000313" key="2">
    <source>
        <dbReference type="Proteomes" id="UP000805704"/>
    </source>
</evidence>